<reference evidence="2 3" key="1">
    <citation type="submission" date="2023-09" db="EMBL/GenBank/DDBJ databases">
        <authorList>
            <person name="Wang M."/>
        </authorList>
    </citation>
    <scope>NUCLEOTIDE SEQUENCE [LARGE SCALE GENOMIC DNA]</scope>
    <source>
        <strain evidence="2">GT-2023</strain>
        <tissue evidence="2">Liver</tissue>
    </source>
</reference>
<evidence type="ECO:0000256" key="1">
    <source>
        <dbReference type="SAM" id="MobiDB-lite"/>
    </source>
</evidence>
<evidence type="ECO:0000313" key="2">
    <source>
        <dbReference type="EMBL" id="KAL1251764.1"/>
    </source>
</evidence>
<gene>
    <name evidence="2" type="ORF">QQF64_019560</name>
</gene>
<keyword evidence="3" id="KW-1185">Reference proteome</keyword>
<feature type="region of interest" description="Disordered" evidence="1">
    <location>
        <begin position="64"/>
        <end position="118"/>
    </location>
</feature>
<protein>
    <recommendedName>
        <fullName evidence="4">HTH psq-type domain-containing protein</fullName>
    </recommendedName>
</protein>
<organism evidence="2 3">
    <name type="scientific">Cirrhinus molitorella</name>
    <name type="common">mud carp</name>
    <dbReference type="NCBI Taxonomy" id="172907"/>
    <lineage>
        <taxon>Eukaryota</taxon>
        <taxon>Metazoa</taxon>
        <taxon>Chordata</taxon>
        <taxon>Craniata</taxon>
        <taxon>Vertebrata</taxon>
        <taxon>Euteleostomi</taxon>
        <taxon>Actinopterygii</taxon>
        <taxon>Neopterygii</taxon>
        <taxon>Teleostei</taxon>
        <taxon>Ostariophysi</taxon>
        <taxon>Cypriniformes</taxon>
        <taxon>Cyprinidae</taxon>
        <taxon>Labeoninae</taxon>
        <taxon>Labeonini</taxon>
        <taxon>Cirrhinus</taxon>
    </lineage>
</organism>
<comment type="caution">
    <text evidence="2">The sequence shown here is derived from an EMBL/GenBank/DDBJ whole genome shotgun (WGS) entry which is preliminary data.</text>
</comment>
<evidence type="ECO:0008006" key="4">
    <source>
        <dbReference type="Google" id="ProtNLM"/>
    </source>
</evidence>
<feature type="compositionally biased region" description="Polar residues" evidence="1">
    <location>
        <begin position="91"/>
        <end position="100"/>
    </location>
</feature>
<evidence type="ECO:0000313" key="3">
    <source>
        <dbReference type="Proteomes" id="UP001558613"/>
    </source>
</evidence>
<sequence>MPKIPPETKVLIIKRLKTRSTADVADTFNVSQRQVQRFKNLTGDIFDKPGRAQTPQDNCSRGPFVGSKIQGQPFSTAADPPRKPGHLKSLCQPNSLSDSVSKWPPWSKSVPRSQHKKKGQLKKNCVAFAKAHSLLKGWMLEKVAKGGFFR</sequence>
<accession>A0ABR3LFT6</accession>
<dbReference type="Proteomes" id="UP001558613">
    <property type="component" value="Unassembled WGS sequence"/>
</dbReference>
<dbReference type="EMBL" id="JAYMGO010000022">
    <property type="protein sequence ID" value="KAL1251764.1"/>
    <property type="molecule type" value="Genomic_DNA"/>
</dbReference>
<name>A0ABR3LFT6_9TELE</name>
<proteinExistence type="predicted"/>